<organism evidence="3 4">
    <name type="scientific">Kribbella orskensis</name>
    <dbReference type="NCBI Taxonomy" id="2512216"/>
    <lineage>
        <taxon>Bacteria</taxon>
        <taxon>Bacillati</taxon>
        <taxon>Actinomycetota</taxon>
        <taxon>Actinomycetes</taxon>
        <taxon>Propionibacteriales</taxon>
        <taxon>Kribbellaceae</taxon>
        <taxon>Kribbella</taxon>
    </lineage>
</organism>
<dbReference type="InterPro" id="IPR002575">
    <property type="entry name" value="Aminoglycoside_PTrfase"/>
</dbReference>
<evidence type="ECO:0000313" key="4">
    <source>
        <dbReference type="Proteomes" id="UP000295818"/>
    </source>
</evidence>
<evidence type="ECO:0000259" key="2">
    <source>
        <dbReference type="Pfam" id="PF01636"/>
    </source>
</evidence>
<dbReference type="Gene3D" id="3.90.1200.10">
    <property type="match status" value="1"/>
</dbReference>
<dbReference type="Proteomes" id="UP000295818">
    <property type="component" value="Unassembled WGS sequence"/>
</dbReference>
<keyword evidence="4" id="KW-1185">Reference proteome</keyword>
<dbReference type="InterPro" id="IPR011009">
    <property type="entry name" value="Kinase-like_dom_sf"/>
</dbReference>
<dbReference type="GO" id="GO:0016301">
    <property type="term" value="F:kinase activity"/>
    <property type="evidence" value="ECO:0007669"/>
    <property type="project" value="UniProtKB-KW"/>
</dbReference>
<protein>
    <submittedName>
        <fullName evidence="3">Ser/Thr protein kinase RdoA (MazF antagonist)</fullName>
    </submittedName>
</protein>
<dbReference type="SUPFAM" id="SSF56112">
    <property type="entry name" value="Protein kinase-like (PK-like)"/>
    <property type="match status" value="1"/>
</dbReference>
<keyword evidence="3" id="KW-0418">Kinase</keyword>
<dbReference type="PANTHER" id="PTHR21064:SF6">
    <property type="entry name" value="AMINOGLYCOSIDE PHOSPHOTRANSFERASE DOMAIN-CONTAINING PROTEIN"/>
    <property type="match status" value="1"/>
</dbReference>
<accession>A0ABY2BR59</accession>
<evidence type="ECO:0000256" key="1">
    <source>
        <dbReference type="ARBA" id="ARBA00038240"/>
    </source>
</evidence>
<gene>
    <name evidence="3" type="ORF">EV644_102102</name>
</gene>
<evidence type="ECO:0000313" key="3">
    <source>
        <dbReference type="EMBL" id="TCO29385.1"/>
    </source>
</evidence>
<dbReference type="EMBL" id="SLWM01000002">
    <property type="protein sequence ID" value="TCO29385.1"/>
    <property type="molecule type" value="Genomic_DNA"/>
</dbReference>
<dbReference type="Pfam" id="PF01636">
    <property type="entry name" value="APH"/>
    <property type="match status" value="1"/>
</dbReference>
<dbReference type="PANTHER" id="PTHR21064">
    <property type="entry name" value="AMINOGLYCOSIDE PHOSPHOTRANSFERASE DOMAIN-CONTAINING PROTEIN-RELATED"/>
    <property type="match status" value="1"/>
</dbReference>
<feature type="domain" description="Aminoglycoside phosphotransferase" evidence="2">
    <location>
        <begin position="55"/>
        <end position="269"/>
    </location>
</feature>
<keyword evidence="3" id="KW-0808">Transferase</keyword>
<comment type="caution">
    <text evidence="3">The sequence shown here is derived from an EMBL/GenBank/DDBJ whole genome shotgun (WGS) entry which is preliminary data.</text>
</comment>
<comment type="similarity">
    <text evidence="1">Belongs to the pseudomonas-type ThrB family.</text>
</comment>
<sequence length="307" mass="33728">MLWESVDARQALQERFGFPSFDAAAEWLTAVLDETWAVGVETCDRIVISDQNAIAWVHTDHGHLVVKWSRATTQFAKFATTAELLHELHQQGIPVAAPLTALTGKHREVVDAPARPLSMTVQPHIDGTLLDTSDNQAVYEAGVTLADLHAALAEHKTGPRDDPQPKQRLLNWLDSEGPGLAPEASARLAAQVAALPPLDVQPQLIHSDYRASNIVMSGTEVLAVLDFDELAWNYCVQDLAQTLVVLGTHFTNWQPTPPAVRRTFLAGYQSIRPLTNAEHQWLEALTLHRAIQAIPPGEDPAGWRNAL</sequence>
<reference evidence="3 4" key="1">
    <citation type="journal article" date="2015" name="Stand. Genomic Sci.">
        <title>Genomic Encyclopedia of Bacterial and Archaeal Type Strains, Phase III: the genomes of soil and plant-associated and newly described type strains.</title>
        <authorList>
            <person name="Whitman W.B."/>
            <person name="Woyke T."/>
            <person name="Klenk H.P."/>
            <person name="Zhou Y."/>
            <person name="Lilburn T.G."/>
            <person name="Beck B.J."/>
            <person name="De Vos P."/>
            <person name="Vandamme P."/>
            <person name="Eisen J.A."/>
            <person name="Garrity G."/>
            <person name="Hugenholtz P."/>
            <person name="Kyrpides N.C."/>
        </authorList>
    </citation>
    <scope>NUCLEOTIDE SEQUENCE [LARGE SCALE GENOMIC DNA]</scope>
    <source>
        <strain evidence="3 4">VKM Ac-2538</strain>
    </source>
</reference>
<dbReference type="InterPro" id="IPR050249">
    <property type="entry name" value="Pseudomonas-type_ThrB"/>
</dbReference>
<name>A0ABY2BR59_9ACTN</name>
<proteinExistence type="inferred from homology"/>